<evidence type="ECO:0000313" key="1">
    <source>
        <dbReference type="EMBL" id="GAG38909.1"/>
    </source>
</evidence>
<dbReference type="AlphaFoldDB" id="X0X6P9"/>
<feature type="non-terminal residue" evidence="1">
    <location>
        <position position="1"/>
    </location>
</feature>
<gene>
    <name evidence="1" type="ORF">S01H1_65669</name>
</gene>
<sequence>GNCPQQEVIALLYAHHWAQSDANPDPVSAQTLAETYGSEKAEAINVVLRMIRVGNLMGNSWDYLLYKMSGGKWRTRTEA</sequence>
<accession>X0X6P9</accession>
<dbReference type="EMBL" id="BARS01043367">
    <property type="protein sequence ID" value="GAG38909.1"/>
    <property type="molecule type" value="Genomic_DNA"/>
</dbReference>
<protein>
    <submittedName>
        <fullName evidence="1">Uncharacterized protein</fullName>
    </submittedName>
</protein>
<organism evidence="1">
    <name type="scientific">marine sediment metagenome</name>
    <dbReference type="NCBI Taxonomy" id="412755"/>
    <lineage>
        <taxon>unclassified sequences</taxon>
        <taxon>metagenomes</taxon>
        <taxon>ecological metagenomes</taxon>
    </lineage>
</organism>
<name>X0X6P9_9ZZZZ</name>
<comment type="caution">
    <text evidence="1">The sequence shown here is derived from an EMBL/GenBank/DDBJ whole genome shotgun (WGS) entry which is preliminary data.</text>
</comment>
<proteinExistence type="predicted"/>
<reference evidence="1" key="1">
    <citation type="journal article" date="2014" name="Front. Microbiol.">
        <title>High frequency of phylogenetically diverse reductive dehalogenase-homologous genes in deep subseafloor sedimentary metagenomes.</title>
        <authorList>
            <person name="Kawai M."/>
            <person name="Futagami T."/>
            <person name="Toyoda A."/>
            <person name="Takaki Y."/>
            <person name="Nishi S."/>
            <person name="Hori S."/>
            <person name="Arai W."/>
            <person name="Tsubouchi T."/>
            <person name="Morono Y."/>
            <person name="Uchiyama I."/>
            <person name="Ito T."/>
            <person name="Fujiyama A."/>
            <person name="Inagaki F."/>
            <person name="Takami H."/>
        </authorList>
    </citation>
    <scope>NUCLEOTIDE SEQUENCE</scope>
    <source>
        <strain evidence="1">Expedition CK06-06</strain>
    </source>
</reference>